<dbReference type="Gene3D" id="2.60.40.10">
    <property type="entry name" value="Immunoglobulins"/>
    <property type="match status" value="3"/>
</dbReference>
<accession>A0AAE1ASN3</accession>
<evidence type="ECO:0000256" key="10">
    <source>
        <dbReference type="ARBA" id="ARBA00022840"/>
    </source>
</evidence>
<evidence type="ECO:0000256" key="22">
    <source>
        <dbReference type="PIRSR" id="PIRSR000615-4"/>
    </source>
</evidence>
<dbReference type="InterPro" id="IPR007110">
    <property type="entry name" value="Ig-like_dom"/>
</dbReference>
<evidence type="ECO:0000256" key="1">
    <source>
        <dbReference type="ARBA" id="ARBA00004167"/>
    </source>
</evidence>
<evidence type="ECO:0000256" key="13">
    <source>
        <dbReference type="ARBA" id="ARBA00023137"/>
    </source>
</evidence>
<dbReference type="PIRSF" id="PIRSF000615">
    <property type="entry name" value="TyrPK_CSF1-R"/>
    <property type="match status" value="1"/>
</dbReference>
<feature type="binding site" evidence="21">
    <location>
        <position position="646"/>
    </location>
    <ligand>
        <name>Mg(2+)</name>
        <dbReference type="ChEBI" id="CHEBI:18420"/>
    </ligand>
</feature>
<dbReference type="GO" id="GO:0046872">
    <property type="term" value="F:metal ion binding"/>
    <property type="evidence" value="ECO:0007669"/>
    <property type="project" value="UniProtKB-KW"/>
</dbReference>
<keyword evidence="3" id="KW-0597">Phosphoprotein</keyword>
<dbReference type="AlphaFoldDB" id="A0AAE1ASN3"/>
<evidence type="ECO:0000313" key="29">
    <source>
        <dbReference type="EMBL" id="KAK3793310.1"/>
    </source>
</evidence>
<name>A0AAE1ASN3_9GAST</name>
<keyword evidence="15" id="KW-0675">Receptor</keyword>
<evidence type="ECO:0000256" key="23">
    <source>
        <dbReference type="PROSITE-ProRule" id="PRU10141"/>
    </source>
</evidence>
<dbReference type="FunFam" id="2.60.40.10:FF:000020">
    <property type="entry name" value="Fibroblast growth factor receptor"/>
    <property type="match status" value="1"/>
</dbReference>
<sequence>MLLLPSAVVMLFTLCVLATLLTGSTCDGPMGAPSGSTQLRSSTGASNSRNDFRWIHPKTEQVESIVRPLNGEVSFYCGVQPAPGNTHWVADIPKIYWYKNGSPSHKWLKAKMEKSSWTLHIKDLSYADQGTYICVLRSGSVRKERKFSLKIGDEAVDQDPYGIQWGQDMPVSVITQSVNSFVEFSCGVQPTVGNKHWSNQTVTILWYKDKERVLLSTRVESRGWKLLIKSLKYSDQGNYTCVIQSHGRQMLWQFFLNITYAPSSKPIFEDRPFNQTVKAGSRAVLTCHPVPGMPHVQSRWLRHHFINGSWGSGPVVPGDPHVTIVRDWNDTHTPLVLTEVTEADEGWYNCVLRNSIGEVEEAAYLTVKPARKRHHSKDIDIPEDMLLIIGFIVGLVIIIIAIIACTVLCYRYRKPKSEMRKNDLYPRSDPREGILQPLVKSRRISSRSSTSSYPSVASSGSRPYIPVDDAFEFPRNRLAIQEVLGQGAFGVVRLATASGICNSRGTTLVAVKSIRDDATYEEQCEFVKELEVMKSIKRIGSHINIVNFLGCCTQNGPLCVIVEYCKKGNLRDYLVTFRSQPDNFLRWWEDAEVFMSATDPEDPESGYAARNMLSQTVLLSFSRQIAQGMEFLAANKCIHRDLAARNVLVNDNNVLKIADFGLARNGEYYRKTSAGQLPVKWMPPEALFDQKYTEKSDVWSFGVVLWEIFTLGGMPYSTIPHEALYGKLMAGYRMERPPLAPESLYDTMKRCWKHLPDERPDFNLLVLILERQLVRMANGGYLEVLADPDEL</sequence>
<keyword evidence="10 20" id="KW-0067">ATP-binding</keyword>
<dbReference type="GO" id="GO:0004714">
    <property type="term" value="F:transmembrane receptor protein tyrosine kinase activity"/>
    <property type="evidence" value="ECO:0007669"/>
    <property type="project" value="UniProtKB-EC"/>
</dbReference>
<feature type="binding site" evidence="20 23">
    <location>
        <position position="512"/>
    </location>
    <ligand>
        <name>ATP</name>
        <dbReference type="ChEBI" id="CHEBI:30616"/>
    </ligand>
</feature>
<evidence type="ECO:0000256" key="6">
    <source>
        <dbReference type="ARBA" id="ARBA00022729"/>
    </source>
</evidence>
<dbReference type="EMBL" id="JAWDGP010001262">
    <property type="protein sequence ID" value="KAK3793310.1"/>
    <property type="molecule type" value="Genomic_DNA"/>
</dbReference>
<feature type="chain" id="PRO_5042159677" description="receptor protein-tyrosine kinase" evidence="26">
    <location>
        <begin position="19"/>
        <end position="791"/>
    </location>
</feature>
<evidence type="ECO:0000256" key="9">
    <source>
        <dbReference type="ARBA" id="ARBA00022777"/>
    </source>
</evidence>
<reference evidence="29" key="1">
    <citation type="journal article" date="2023" name="G3 (Bethesda)">
        <title>A reference genome for the long-term kleptoplast-retaining sea slug Elysia crispata morphotype clarki.</title>
        <authorList>
            <person name="Eastman K.E."/>
            <person name="Pendleton A.L."/>
            <person name="Shaikh M.A."/>
            <person name="Suttiyut T."/>
            <person name="Ogas R."/>
            <person name="Tomko P."/>
            <person name="Gavelis G."/>
            <person name="Widhalm J.R."/>
            <person name="Wisecaver J.H."/>
        </authorList>
    </citation>
    <scope>NUCLEOTIDE SEQUENCE</scope>
    <source>
        <strain evidence="29">ECLA1</strain>
    </source>
</reference>
<gene>
    <name evidence="29" type="ORF">RRG08_042252</name>
</gene>
<dbReference type="FunFam" id="1.10.510.10:FF:000554">
    <property type="entry name" value="Predicted protein"/>
    <property type="match status" value="1"/>
</dbReference>
<evidence type="ECO:0000256" key="18">
    <source>
        <dbReference type="ARBA" id="ARBA00051243"/>
    </source>
</evidence>
<dbReference type="EC" id="2.7.10.1" evidence="2"/>
<keyword evidence="11 25" id="KW-1133">Transmembrane helix</keyword>
<dbReference type="InterPro" id="IPR017441">
    <property type="entry name" value="Protein_kinase_ATP_BS"/>
</dbReference>
<dbReference type="Gene3D" id="1.10.510.10">
    <property type="entry name" value="Transferase(Phosphotransferase) domain 1"/>
    <property type="match status" value="1"/>
</dbReference>
<evidence type="ECO:0000256" key="24">
    <source>
        <dbReference type="SAM" id="MobiDB-lite"/>
    </source>
</evidence>
<evidence type="ECO:0000256" key="14">
    <source>
        <dbReference type="ARBA" id="ARBA00023157"/>
    </source>
</evidence>
<feature type="compositionally biased region" description="Low complexity" evidence="24">
    <location>
        <begin position="446"/>
        <end position="461"/>
    </location>
</feature>
<evidence type="ECO:0000256" key="7">
    <source>
        <dbReference type="ARBA" id="ARBA00022737"/>
    </source>
</evidence>
<keyword evidence="30" id="KW-1185">Reference proteome</keyword>
<feature type="domain" description="Ig-like" evidence="28">
    <location>
        <begin position="57"/>
        <end position="148"/>
    </location>
</feature>
<dbReference type="PANTHER" id="PTHR24416">
    <property type="entry name" value="TYROSINE-PROTEIN KINASE RECEPTOR"/>
    <property type="match status" value="1"/>
</dbReference>
<keyword evidence="14" id="KW-1015">Disulfide bond</keyword>
<evidence type="ECO:0000256" key="12">
    <source>
        <dbReference type="ARBA" id="ARBA00023136"/>
    </source>
</evidence>
<feature type="binding site" evidence="21">
    <location>
        <position position="659"/>
    </location>
    <ligand>
        <name>Mg(2+)</name>
        <dbReference type="ChEBI" id="CHEBI:18420"/>
    </ligand>
</feature>
<keyword evidence="17" id="KW-0393">Immunoglobulin domain</keyword>
<feature type="signal peptide" evidence="26">
    <location>
        <begin position="1"/>
        <end position="18"/>
    </location>
</feature>
<dbReference type="InterPro" id="IPR000719">
    <property type="entry name" value="Prot_kinase_dom"/>
</dbReference>
<organism evidence="29 30">
    <name type="scientific">Elysia crispata</name>
    <name type="common">lettuce slug</name>
    <dbReference type="NCBI Taxonomy" id="231223"/>
    <lineage>
        <taxon>Eukaryota</taxon>
        <taxon>Metazoa</taxon>
        <taxon>Spiralia</taxon>
        <taxon>Lophotrochozoa</taxon>
        <taxon>Mollusca</taxon>
        <taxon>Gastropoda</taxon>
        <taxon>Heterobranchia</taxon>
        <taxon>Euthyneura</taxon>
        <taxon>Panpulmonata</taxon>
        <taxon>Sacoglossa</taxon>
        <taxon>Placobranchoidea</taxon>
        <taxon>Plakobranchidae</taxon>
        <taxon>Elysia</taxon>
    </lineage>
</organism>
<dbReference type="InterPro" id="IPR003598">
    <property type="entry name" value="Ig_sub2"/>
</dbReference>
<evidence type="ECO:0000256" key="19">
    <source>
        <dbReference type="PIRSR" id="PIRSR000615-1"/>
    </source>
</evidence>
<protein>
    <recommendedName>
        <fullName evidence="2">receptor protein-tyrosine kinase</fullName>
        <ecNumber evidence="2">2.7.10.1</ecNumber>
    </recommendedName>
</protein>
<dbReference type="SUPFAM" id="SSF56112">
    <property type="entry name" value="Protein kinase-like (PK-like)"/>
    <property type="match status" value="1"/>
</dbReference>
<keyword evidence="6 26" id="KW-0732">Signal</keyword>
<feature type="binding site" evidence="20">
    <location>
        <position position="645"/>
    </location>
    <ligand>
        <name>ATP</name>
        <dbReference type="ChEBI" id="CHEBI:30616"/>
    </ligand>
</feature>
<evidence type="ECO:0000256" key="15">
    <source>
        <dbReference type="ARBA" id="ARBA00023170"/>
    </source>
</evidence>
<dbReference type="InterPro" id="IPR008266">
    <property type="entry name" value="Tyr_kinase_AS"/>
</dbReference>
<dbReference type="GO" id="GO:0043235">
    <property type="term" value="C:receptor complex"/>
    <property type="evidence" value="ECO:0007669"/>
    <property type="project" value="TreeGrafter"/>
</dbReference>
<feature type="domain" description="Protein kinase" evidence="27">
    <location>
        <begin position="478"/>
        <end position="774"/>
    </location>
</feature>
<keyword evidence="9" id="KW-0418">Kinase</keyword>
<keyword evidence="8 20" id="KW-0547">Nucleotide-binding</keyword>
<dbReference type="SUPFAM" id="SSF48726">
    <property type="entry name" value="Immunoglobulin"/>
    <property type="match status" value="3"/>
</dbReference>
<dbReference type="InterPro" id="IPR013783">
    <property type="entry name" value="Ig-like_fold"/>
</dbReference>
<keyword evidence="5 25" id="KW-0812">Transmembrane</keyword>
<feature type="site" description="Important for interaction with phosphotyrosine-binding proteins" evidence="22">
    <location>
        <position position="781"/>
    </location>
</feature>
<dbReference type="InterPro" id="IPR050122">
    <property type="entry name" value="RTK"/>
</dbReference>
<keyword evidence="21" id="KW-0479">Metal-binding</keyword>
<keyword evidence="12 25" id="KW-0472">Membrane</keyword>
<evidence type="ECO:0000256" key="8">
    <source>
        <dbReference type="ARBA" id="ARBA00022741"/>
    </source>
</evidence>
<feature type="domain" description="Ig-like" evidence="28">
    <location>
        <begin position="266"/>
        <end position="366"/>
    </location>
</feature>
<evidence type="ECO:0000256" key="3">
    <source>
        <dbReference type="ARBA" id="ARBA00022553"/>
    </source>
</evidence>
<dbReference type="SMART" id="SM00409">
    <property type="entry name" value="IG"/>
    <property type="match status" value="3"/>
</dbReference>
<feature type="transmembrane region" description="Helical" evidence="25">
    <location>
        <begin position="385"/>
        <end position="410"/>
    </location>
</feature>
<comment type="catalytic activity">
    <reaction evidence="18">
        <text>L-tyrosyl-[protein] + ATP = O-phospho-L-tyrosyl-[protein] + ADP + H(+)</text>
        <dbReference type="Rhea" id="RHEA:10596"/>
        <dbReference type="Rhea" id="RHEA-COMP:10136"/>
        <dbReference type="Rhea" id="RHEA-COMP:20101"/>
        <dbReference type="ChEBI" id="CHEBI:15378"/>
        <dbReference type="ChEBI" id="CHEBI:30616"/>
        <dbReference type="ChEBI" id="CHEBI:46858"/>
        <dbReference type="ChEBI" id="CHEBI:61978"/>
        <dbReference type="ChEBI" id="CHEBI:456216"/>
        <dbReference type="EC" id="2.7.10.1"/>
    </reaction>
</comment>
<dbReference type="InterPro" id="IPR003599">
    <property type="entry name" value="Ig_sub"/>
</dbReference>
<feature type="region of interest" description="Disordered" evidence="24">
    <location>
        <begin position="441"/>
        <end position="461"/>
    </location>
</feature>
<dbReference type="PROSITE" id="PS50011">
    <property type="entry name" value="PROTEIN_KINASE_DOM"/>
    <property type="match status" value="1"/>
</dbReference>
<feature type="binding site" evidence="20">
    <location>
        <begin position="485"/>
        <end position="492"/>
    </location>
    <ligand>
        <name>ATP</name>
        <dbReference type="ChEBI" id="CHEBI:30616"/>
    </ligand>
</feature>
<dbReference type="Pfam" id="PF07679">
    <property type="entry name" value="I-set"/>
    <property type="match status" value="2"/>
</dbReference>
<dbReference type="GO" id="GO:0007169">
    <property type="term" value="P:cell surface receptor protein tyrosine kinase signaling pathway"/>
    <property type="evidence" value="ECO:0007669"/>
    <property type="project" value="TreeGrafter"/>
</dbReference>
<proteinExistence type="predicted"/>
<dbReference type="GO" id="GO:0005524">
    <property type="term" value="F:ATP binding"/>
    <property type="evidence" value="ECO:0007669"/>
    <property type="project" value="UniProtKB-UniRule"/>
</dbReference>
<dbReference type="GO" id="GO:0005886">
    <property type="term" value="C:plasma membrane"/>
    <property type="evidence" value="ECO:0007669"/>
    <property type="project" value="TreeGrafter"/>
</dbReference>
<dbReference type="Proteomes" id="UP001283361">
    <property type="component" value="Unassembled WGS sequence"/>
</dbReference>
<evidence type="ECO:0000256" key="11">
    <source>
        <dbReference type="ARBA" id="ARBA00022989"/>
    </source>
</evidence>
<dbReference type="InterPro" id="IPR011009">
    <property type="entry name" value="Kinase-like_dom_sf"/>
</dbReference>
<feature type="domain" description="Ig-like" evidence="28">
    <location>
        <begin position="182"/>
        <end position="245"/>
    </location>
</feature>
<evidence type="ECO:0000259" key="28">
    <source>
        <dbReference type="PROSITE" id="PS50835"/>
    </source>
</evidence>
<keyword evidence="16" id="KW-0325">Glycoprotein</keyword>
<evidence type="ECO:0000256" key="16">
    <source>
        <dbReference type="ARBA" id="ARBA00023180"/>
    </source>
</evidence>
<dbReference type="InterPro" id="IPR013098">
    <property type="entry name" value="Ig_I-set"/>
</dbReference>
<evidence type="ECO:0000256" key="26">
    <source>
        <dbReference type="SAM" id="SignalP"/>
    </source>
</evidence>
<dbReference type="SMART" id="SM00219">
    <property type="entry name" value="TyrKc"/>
    <property type="match status" value="1"/>
</dbReference>
<evidence type="ECO:0000256" key="20">
    <source>
        <dbReference type="PIRSR" id="PIRSR000615-2"/>
    </source>
</evidence>
<dbReference type="CDD" id="cd00096">
    <property type="entry name" value="Ig"/>
    <property type="match status" value="1"/>
</dbReference>
<dbReference type="PROSITE" id="PS50835">
    <property type="entry name" value="IG_LIKE"/>
    <property type="match status" value="3"/>
</dbReference>
<keyword evidence="4" id="KW-0808">Transferase</keyword>
<comment type="subcellular location">
    <subcellularLocation>
        <location evidence="1">Membrane</location>
        <topology evidence="1">Single-pass membrane protein</topology>
    </subcellularLocation>
</comment>
<evidence type="ECO:0000313" key="30">
    <source>
        <dbReference type="Proteomes" id="UP001283361"/>
    </source>
</evidence>
<evidence type="ECO:0000256" key="2">
    <source>
        <dbReference type="ARBA" id="ARBA00011902"/>
    </source>
</evidence>
<evidence type="ECO:0000256" key="5">
    <source>
        <dbReference type="ARBA" id="ARBA00022692"/>
    </source>
</evidence>
<dbReference type="Gene3D" id="3.30.200.20">
    <property type="entry name" value="Phosphorylase Kinase, domain 1"/>
    <property type="match status" value="1"/>
</dbReference>
<evidence type="ECO:0000256" key="21">
    <source>
        <dbReference type="PIRSR" id="PIRSR000615-3"/>
    </source>
</evidence>
<comment type="caution">
    <text evidence="29">The sequence shown here is derived from an EMBL/GenBank/DDBJ whole genome shotgun (WGS) entry which is preliminary data.</text>
</comment>
<dbReference type="SMART" id="SM00408">
    <property type="entry name" value="IGc2"/>
    <property type="match status" value="3"/>
</dbReference>
<dbReference type="Pfam" id="PF07714">
    <property type="entry name" value="PK_Tyr_Ser-Thr"/>
    <property type="match status" value="1"/>
</dbReference>
<dbReference type="PROSITE" id="PS00109">
    <property type="entry name" value="PROTEIN_KINASE_TYR"/>
    <property type="match status" value="1"/>
</dbReference>
<feature type="binding site" evidence="21">
    <location>
        <position position="453"/>
    </location>
    <ligand>
        <name>Mg(2+)</name>
        <dbReference type="ChEBI" id="CHEBI:18420"/>
    </ligand>
</feature>
<evidence type="ECO:0000256" key="4">
    <source>
        <dbReference type="ARBA" id="ARBA00022679"/>
    </source>
</evidence>
<dbReference type="PANTHER" id="PTHR24416:SF550">
    <property type="entry name" value="FIBROBLAST GROWTH FACTOR RECEPTOR HOMOLOG 1-RELATED"/>
    <property type="match status" value="1"/>
</dbReference>
<evidence type="ECO:0000256" key="25">
    <source>
        <dbReference type="SAM" id="Phobius"/>
    </source>
</evidence>
<feature type="active site" description="Proton acceptor" evidence="19">
    <location>
        <position position="641"/>
    </location>
</feature>
<keyword evidence="13" id="KW-0829">Tyrosine-protein kinase</keyword>
<keyword evidence="7" id="KW-0677">Repeat</keyword>
<dbReference type="InterPro" id="IPR036179">
    <property type="entry name" value="Ig-like_dom_sf"/>
</dbReference>
<dbReference type="InterPro" id="IPR020635">
    <property type="entry name" value="Tyr_kinase_cat_dom"/>
</dbReference>
<dbReference type="InterPro" id="IPR001245">
    <property type="entry name" value="Ser-Thr/Tyr_kinase_cat_dom"/>
</dbReference>
<evidence type="ECO:0000256" key="17">
    <source>
        <dbReference type="ARBA" id="ARBA00023319"/>
    </source>
</evidence>
<evidence type="ECO:0000259" key="27">
    <source>
        <dbReference type="PROSITE" id="PS50011"/>
    </source>
</evidence>
<dbReference type="PROSITE" id="PS00107">
    <property type="entry name" value="PROTEIN_KINASE_ATP"/>
    <property type="match status" value="1"/>
</dbReference>
<keyword evidence="21" id="KW-0460">Magnesium</keyword>
<dbReference type="PRINTS" id="PR00109">
    <property type="entry name" value="TYRKINASE"/>
</dbReference>